<dbReference type="OrthoDB" id="9776868at2"/>
<dbReference type="Gene3D" id="3.40.50.720">
    <property type="entry name" value="NAD(P)-binding Rossmann-like Domain"/>
    <property type="match status" value="1"/>
</dbReference>
<dbReference type="InterPro" id="IPR013708">
    <property type="entry name" value="Shikimate_DH-bd_N"/>
</dbReference>
<comment type="similarity">
    <text evidence="8">Belongs to the shikimate dehydrogenase family.</text>
</comment>
<proteinExistence type="inferred from homology"/>
<keyword evidence="13" id="KW-1185">Reference proteome</keyword>
<evidence type="ECO:0000313" key="12">
    <source>
        <dbReference type="EMBL" id="RUO26954.1"/>
    </source>
</evidence>
<feature type="active site" description="Proton acceptor" evidence="8">
    <location>
        <position position="65"/>
    </location>
</feature>
<feature type="binding site" evidence="8">
    <location>
        <begin position="149"/>
        <end position="154"/>
    </location>
    <ligand>
        <name>NADP(+)</name>
        <dbReference type="ChEBI" id="CHEBI:58349"/>
    </ligand>
</feature>
<dbReference type="HAMAP" id="MF_00222">
    <property type="entry name" value="Shikimate_DH_AroE"/>
    <property type="match status" value="1"/>
</dbReference>
<dbReference type="InterPro" id="IPR022893">
    <property type="entry name" value="Shikimate_DH_fam"/>
</dbReference>
<feature type="domain" description="Shikimate dehydrogenase substrate binding N-terminal" evidence="10">
    <location>
        <begin position="6"/>
        <end position="88"/>
    </location>
</feature>
<dbReference type="InterPro" id="IPR036291">
    <property type="entry name" value="NAD(P)-bd_dom_sf"/>
</dbReference>
<evidence type="ECO:0000256" key="1">
    <source>
        <dbReference type="ARBA" id="ARBA00004871"/>
    </source>
</evidence>
<feature type="binding site" evidence="8">
    <location>
        <position position="86"/>
    </location>
    <ligand>
        <name>shikimate</name>
        <dbReference type="ChEBI" id="CHEBI:36208"/>
    </ligand>
</feature>
<comment type="pathway">
    <text evidence="1 8">Metabolic intermediate biosynthesis; chorismate biosynthesis; chorismate from D-erythrose 4-phosphate and phosphoenolpyruvate: step 4/7.</text>
</comment>
<comment type="function">
    <text evidence="8">Involved in the biosynthesis of the chorismate, which leads to the biosynthesis of aromatic amino acids. Catalyzes the reversible NADPH linked reduction of 3-dehydroshikimate (DHSA) to yield shikimate (SA).</text>
</comment>
<evidence type="ECO:0000256" key="6">
    <source>
        <dbReference type="ARBA" id="ARBA00023141"/>
    </source>
</evidence>
<dbReference type="AlphaFoldDB" id="A0A432WA15"/>
<dbReference type="InterPro" id="IPR046346">
    <property type="entry name" value="Aminoacid_DH-like_N_sf"/>
</dbReference>
<evidence type="ECO:0000256" key="7">
    <source>
        <dbReference type="ARBA" id="ARBA00049442"/>
    </source>
</evidence>
<reference evidence="12 13" key="1">
    <citation type="journal article" date="2011" name="Front. Microbiol.">
        <title>Genomic signatures of strain selection and enhancement in Bacillus atrophaeus var. globigii, a historical biowarfare simulant.</title>
        <authorList>
            <person name="Gibbons H.S."/>
            <person name="Broomall S.M."/>
            <person name="McNew L.A."/>
            <person name="Daligault H."/>
            <person name="Chapman C."/>
            <person name="Bruce D."/>
            <person name="Karavis M."/>
            <person name="Krepps M."/>
            <person name="McGregor P.A."/>
            <person name="Hong C."/>
            <person name="Park K.H."/>
            <person name="Akmal A."/>
            <person name="Feldman A."/>
            <person name="Lin J.S."/>
            <person name="Chang W.E."/>
            <person name="Higgs B.W."/>
            <person name="Demirev P."/>
            <person name="Lindquist J."/>
            <person name="Liem A."/>
            <person name="Fochler E."/>
            <person name="Read T.D."/>
            <person name="Tapia R."/>
            <person name="Johnson S."/>
            <person name="Bishop-Lilly K.A."/>
            <person name="Detter C."/>
            <person name="Han C."/>
            <person name="Sozhamannan S."/>
            <person name="Rosenzweig C.N."/>
            <person name="Skowronski E.W."/>
        </authorList>
    </citation>
    <scope>NUCLEOTIDE SEQUENCE [LARGE SCALE GENOMIC DNA]</scope>
    <source>
        <strain evidence="12 13">MLST1</strain>
    </source>
</reference>
<feature type="binding site" evidence="8">
    <location>
        <position position="212"/>
    </location>
    <ligand>
        <name>shikimate</name>
        <dbReference type="ChEBI" id="CHEBI:36208"/>
    </ligand>
</feature>
<dbReference type="RefSeq" id="WP_126803767.1">
    <property type="nucleotide sequence ID" value="NZ_PIPL01000001.1"/>
</dbReference>
<comment type="caution">
    <text evidence="12">The sequence shown here is derived from an EMBL/GenBank/DDBJ whole genome shotgun (WGS) entry which is preliminary data.</text>
</comment>
<feature type="binding site" evidence="8">
    <location>
        <position position="240"/>
    </location>
    <ligand>
        <name>shikimate</name>
        <dbReference type="ChEBI" id="CHEBI:36208"/>
    </ligand>
</feature>
<dbReference type="CDD" id="cd01065">
    <property type="entry name" value="NAD_bind_Shikimate_DH"/>
    <property type="match status" value="1"/>
</dbReference>
<accession>A0A432WA15</accession>
<feature type="binding site" evidence="8">
    <location>
        <position position="61"/>
    </location>
    <ligand>
        <name>shikimate</name>
        <dbReference type="ChEBI" id="CHEBI:36208"/>
    </ligand>
</feature>
<evidence type="ECO:0000259" key="10">
    <source>
        <dbReference type="Pfam" id="PF08501"/>
    </source>
</evidence>
<gene>
    <name evidence="8" type="primary">aroE</name>
    <name evidence="12" type="ORF">CWE09_09750</name>
</gene>
<evidence type="ECO:0000259" key="9">
    <source>
        <dbReference type="Pfam" id="PF01488"/>
    </source>
</evidence>
<dbReference type="GO" id="GO:0009423">
    <property type="term" value="P:chorismate biosynthetic process"/>
    <property type="evidence" value="ECO:0007669"/>
    <property type="project" value="UniProtKB-UniRule"/>
</dbReference>
<dbReference type="GO" id="GO:0009073">
    <property type="term" value="P:aromatic amino acid family biosynthetic process"/>
    <property type="evidence" value="ECO:0007669"/>
    <property type="project" value="UniProtKB-KW"/>
</dbReference>
<name>A0A432WA15_9GAMM</name>
<feature type="domain" description="Quinate/shikimate 5-dehydrogenase/glutamyl-tRNA reductase" evidence="9">
    <location>
        <begin position="115"/>
        <end position="189"/>
    </location>
</feature>
<keyword evidence="3 8" id="KW-0028">Amino-acid biosynthesis</keyword>
<evidence type="ECO:0000256" key="3">
    <source>
        <dbReference type="ARBA" id="ARBA00022605"/>
    </source>
</evidence>
<dbReference type="InterPro" id="IPR041121">
    <property type="entry name" value="SDH_C"/>
</dbReference>
<dbReference type="GO" id="GO:0005829">
    <property type="term" value="C:cytosol"/>
    <property type="evidence" value="ECO:0007669"/>
    <property type="project" value="TreeGrafter"/>
</dbReference>
<dbReference type="NCBIfam" id="TIGR00507">
    <property type="entry name" value="aroE"/>
    <property type="match status" value="1"/>
</dbReference>
<dbReference type="InterPro" id="IPR011342">
    <property type="entry name" value="Shikimate_DH"/>
</dbReference>
<dbReference type="GO" id="GO:0008652">
    <property type="term" value="P:amino acid biosynthetic process"/>
    <property type="evidence" value="ECO:0007669"/>
    <property type="project" value="UniProtKB-KW"/>
</dbReference>
<dbReference type="Gene3D" id="3.40.50.10860">
    <property type="entry name" value="Leucine Dehydrogenase, chain A, domain 1"/>
    <property type="match status" value="1"/>
</dbReference>
<evidence type="ECO:0000256" key="4">
    <source>
        <dbReference type="ARBA" id="ARBA00022857"/>
    </source>
</evidence>
<organism evidence="12 13">
    <name type="scientific">Aliidiomarina minuta</name>
    <dbReference type="NCBI Taxonomy" id="880057"/>
    <lineage>
        <taxon>Bacteria</taxon>
        <taxon>Pseudomonadati</taxon>
        <taxon>Pseudomonadota</taxon>
        <taxon>Gammaproteobacteria</taxon>
        <taxon>Alteromonadales</taxon>
        <taxon>Idiomarinaceae</taxon>
        <taxon>Aliidiomarina</taxon>
    </lineage>
</organism>
<feature type="binding site" evidence="8">
    <location>
        <begin position="125"/>
        <end position="129"/>
    </location>
    <ligand>
        <name>NADP(+)</name>
        <dbReference type="ChEBI" id="CHEBI:58349"/>
    </ligand>
</feature>
<feature type="binding site" evidence="8">
    <location>
        <begin position="14"/>
        <end position="16"/>
    </location>
    <ligand>
        <name>shikimate</name>
        <dbReference type="ChEBI" id="CHEBI:36208"/>
    </ligand>
</feature>
<dbReference type="GO" id="GO:0019632">
    <property type="term" value="P:shikimate metabolic process"/>
    <property type="evidence" value="ECO:0007669"/>
    <property type="project" value="InterPro"/>
</dbReference>
<dbReference type="GO" id="GO:0004764">
    <property type="term" value="F:shikimate 3-dehydrogenase (NADP+) activity"/>
    <property type="evidence" value="ECO:0007669"/>
    <property type="project" value="UniProtKB-UniRule"/>
</dbReference>
<evidence type="ECO:0000256" key="2">
    <source>
        <dbReference type="ARBA" id="ARBA00012962"/>
    </source>
</evidence>
<comment type="catalytic activity">
    <reaction evidence="7 8">
        <text>shikimate + NADP(+) = 3-dehydroshikimate + NADPH + H(+)</text>
        <dbReference type="Rhea" id="RHEA:17737"/>
        <dbReference type="ChEBI" id="CHEBI:15378"/>
        <dbReference type="ChEBI" id="CHEBI:16630"/>
        <dbReference type="ChEBI" id="CHEBI:36208"/>
        <dbReference type="ChEBI" id="CHEBI:57783"/>
        <dbReference type="ChEBI" id="CHEBI:58349"/>
        <dbReference type="EC" id="1.1.1.25"/>
    </reaction>
</comment>
<comment type="subunit">
    <text evidence="8">Homodimer.</text>
</comment>
<evidence type="ECO:0000256" key="8">
    <source>
        <dbReference type="HAMAP-Rule" id="MF_00222"/>
    </source>
</evidence>
<keyword evidence="5 8" id="KW-0560">Oxidoreductase</keyword>
<dbReference type="InterPro" id="IPR006151">
    <property type="entry name" value="Shikm_DH/Glu-tRNA_Rdtase"/>
</dbReference>
<evidence type="ECO:0000313" key="13">
    <source>
        <dbReference type="Proteomes" id="UP000288293"/>
    </source>
</evidence>
<evidence type="ECO:0000259" key="11">
    <source>
        <dbReference type="Pfam" id="PF18317"/>
    </source>
</evidence>
<dbReference type="SUPFAM" id="SSF51735">
    <property type="entry name" value="NAD(P)-binding Rossmann-fold domains"/>
    <property type="match status" value="1"/>
</dbReference>
<dbReference type="UniPathway" id="UPA00053">
    <property type="reaction ID" value="UER00087"/>
</dbReference>
<dbReference type="PANTHER" id="PTHR21089:SF1">
    <property type="entry name" value="BIFUNCTIONAL 3-DEHYDROQUINATE DEHYDRATASE_SHIKIMATE DEHYDROGENASE, CHLOROPLASTIC"/>
    <property type="match status" value="1"/>
</dbReference>
<dbReference type="EMBL" id="PIPL01000001">
    <property type="protein sequence ID" value="RUO26954.1"/>
    <property type="molecule type" value="Genomic_DNA"/>
</dbReference>
<keyword evidence="6 8" id="KW-0057">Aromatic amino acid biosynthesis</keyword>
<dbReference type="Pfam" id="PF08501">
    <property type="entry name" value="Shikimate_dh_N"/>
    <property type="match status" value="1"/>
</dbReference>
<keyword evidence="4 8" id="KW-0521">NADP</keyword>
<dbReference type="NCBIfam" id="NF001310">
    <property type="entry name" value="PRK00258.1-2"/>
    <property type="match status" value="1"/>
</dbReference>
<feature type="binding site" evidence="8">
    <location>
        <position position="233"/>
    </location>
    <ligand>
        <name>NADP(+)</name>
        <dbReference type="ChEBI" id="CHEBI:58349"/>
    </ligand>
</feature>
<evidence type="ECO:0000256" key="5">
    <source>
        <dbReference type="ARBA" id="ARBA00023002"/>
    </source>
</evidence>
<dbReference type="FunFam" id="3.40.50.10860:FF:000006">
    <property type="entry name" value="Shikimate dehydrogenase (NADP(+))"/>
    <property type="match status" value="1"/>
</dbReference>
<comment type="caution">
    <text evidence="8">Lacks conserved residue(s) required for the propagation of feature annotation.</text>
</comment>
<dbReference type="EC" id="1.1.1.25" evidence="2 8"/>
<dbReference type="Pfam" id="PF18317">
    <property type="entry name" value="SDH_C"/>
    <property type="match status" value="1"/>
</dbReference>
<dbReference type="Pfam" id="PF01488">
    <property type="entry name" value="Shikimate_DH"/>
    <property type="match status" value="1"/>
</dbReference>
<sequence length="266" mass="28260">MIPLAVFGDPIEHSLSPRIHQLFAQQSGVEVDYRRILAPEASFAQQLADFFAKGGQGANITLPHKVRVLELMDKVSARAAIAGAANTLFLKDGVVVCDNTDGEGLVRDLTRLRGPLNGSHVLIMGAGGATRGVIQPLLEAGVSKLSIGNRTLAKAQQLVTDFDKKALQLATPEQSMRPDILINATASGHSGLAPVLPADWFTGHPFCYDLSYGKAAEPFHQLAAEKSCEMTDGLGMLVAQGAASFTIWTQVEVDFVAALTSLQGDL</sequence>
<dbReference type="GO" id="GO:0050661">
    <property type="term" value="F:NADP binding"/>
    <property type="evidence" value="ECO:0007669"/>
    <property type="project" value="InterPro"/>
</dbReference>
<dbReference type="PANTHER" id="PTHR21089">
    <property type="entry name" value="SHIKIMATE DEHYDROGENASE"/>
    <property type="match status" value="1"/>
</dbReference>
<protein>
    <recommendedName>
        <fullName evidence="2 8">Shikimate dehydrogenase (NADP(+))</fullName>
        <shortName evidence="8">SDH</shortName>
        <ecNumber evidence="2 8">1.1.1.25</ecNumber>
    </recommendedName>
</protein>
<dbReference type="Proteomes" id="UP000288293">
    <property type="component" value="Unassembled WGS sequence"/>
</dbReference>
<dbReference type="SUPFAM" id="SSF53223">
    <property type="entry name" value="Aminoacid dehydrogenase-like, N-terminal domain"/>
    <property type="match status" value="1"/>
</dbReference>
<feature type="binding site" evidence="8">
    <location>
        <position position="210"/>
    </location>
    <ligand>
        <name>NADP(+)</name>
        <dbReference type="ChEBI" id="CHEBI:58349"/>
    </ligand>
</feature>
<feature type="binding site" evidence="8">
    <location>
        <position position="101"/>
    </location>
    <ligand>
        <name>shikimate</name>
        <dbReference type="ChEBI" id="CHEBI:36208"/>
    </ligand>
</feature>
<feature type="domain" description="SDH C-terminal" evidence="11">
    <location>
        <begin position="233"/>
        <end position="255"/>
    </location>
</feature>